<dbReference type="OrthoDB" id="7624726at2"/>
<dbReference type="Proteomes" id="UP000033649">
    <property type="component" value="Unassembled WGS sequence"/>
</dbReference>
<dbReference type="RefSeq" id="WP_046104828.1">
    <property type="nucleotide sequence ID" value="NZ_JZEY01000054.1"/>
</dbReference>
<dbReference type="PANTHER" id="PTHR30537:SF20">
    <property type="entry name" value="TRANSCRIPTIONAL REGULATORY PROTEIN"/>
    <property type="match status" value="1"/>
</dbReference>
<dbReference type="EMBL" id="JZEY01000054">
    <property type="protein sequence ID" value="KKB10134.1"/>
    <property type="molecule type" value="Genomic_DNA"/>
</dbReference>
<dbReference type="InterPro" id="IPR036390">
    <property type="entry name" value="WH_DNA-bd_sf"/>
</dbReference>
<evidence type="ECO:0000256" key="1">
    <source>
        <dbReference type="ARBA" id="ARBA00009437"/>
    </source>
</evidence>
<dbReference type="PATRIC" id="fig|429727.3.peg.2103"/>
<dbReference type="STRING" id="429727.VE26_10220"/>
<sequence>MKMLDWDKLRIFHTAAESGSFTHAAEKLGMSQSAVSRQISALEDDLGLKLFIRHARGLVLTEVGEQLFRTAHRMHWELQQVETQMSESQDIPTGPLIVTTTVGIGSTWLSSRLDEFLKLYPLIQLEIRLNDAELDLAMREADVAIRLHRPNQSEMIQRKLFTVHNHFYASNSYVDENGMPSSAEDLDNHRIISFGEPVPSYLGDINYLERMGRSDSSPRRAALRVNAIYGMMQACRAGIGIAMLPAYVTEKEDGLVQVLPEIELPAYEAYFVYPPALKNSKRVGVFRDFLVSKAREWSF</sequence>
<dbReference type="InterPro" id="IPR058163">
    <property type="entry name" value="LysR-type_TF_proteobact-type"/>
</dbReference>
<dbReference type="InterPro" id="IPR036388">
    <property type="entry name" value="WH-like_DNA-bd_sf"/>
</dbReference>
<dbReference type="GO" id="GO:0003700">
    <property type="term" value="F:DNA-binding transcription factor activity"/>
    <property type="evidence" value="ECO:0007669"/>
    <property type="project" value="InterPro"/>
</dbReference>
<keyword evidence="2" id="KW-0805">Transcription regulation</keyword>
<evidence type="ECO:0000256" key="3">
    <source>
        <dbReference type="ARBA" id="ARBA00023125"/>
    </source>
</evidence>
<dbReference type="SUPFAM" id="SSF53850">
    <property type="entry name" value="Periplasmic binding protein-like II"/>
    <property type="match status" value="1"/>
</dbReference>
<dbReference type="PANTHER" id="PTHR30537">
    <property type="entry name" value="HTH-TYPE TRANSCRIPTIONAL REGULATOR"/>
    <property type="match status" value="1"/>
</dbReference>
<evidence type="ECO:0000313" key="6">
    <source>
        <dbReference type="EMBL" id="KKB10134.1"/>
    </source>
</evidence>
<dbReference type="Gene3D" id="3.40.190.290">
    <property type="match status" value="1"/>
</dbReference>
<accession>A0A0F5FMN0</accession>
<protein>
    <submittedName>
        <fullName evidence="6">LysR family transcriptional regulator</fullName>
    </submittedName>
</protein>
<evidence type="ECO:0000313" key="7">
    <source>
        <dbReference type="Proteomes" id="UP000033649"/>
    </source>
</evidence>
<dbReference type="PROSITE" id="PS50931">
    <property type="entry name" value="HTH_LYSR"/>
    <property type="match status" value="1"/>
</dbReference>
<feature type="domain" description="HTH lysR-type" evidence="5">
    <location>
        <begin position="4"/>
        <end position="61"/>
    </location>
</feature>
<keyword evidence="4" id="KW-0804">Transcription</keyword>
<keyword evidence="7" id="KW-1185">Reference proteome</keyword>
<dbReference type="GO" id="GO:0006351">
    <property type="term" value="P:DNA-templated transcription"/>
    <property type="evidence" value="ECO:0007669"/>
    <property type="project" value="TreeGrafter"/>
</dbReference>
<dbReference type="PRINTS" id="PR00039">
    <property type="entry name" value="HTHLYSR"/>
</dbReference>
<dbReference type="Pfam" id="PF03466">
    <property type="entry name" value="LysR_substrate"/>
    <property type="match status" value="1"/>
</dbReference>
<dbReference type="InterPro" id="IPR000847">
    <property type="entry name" value="LysR_HTH_N"/>
</dbReference>
<comment type="caution">
    <text evidence="6">The sequence shown here is derived from an EMBL/GenBank/DDBJ whole genome shotgun (WGS) entry which is preliminary data.</text>
</comment>
<evidence type="ECO:0000256" key="2">
    <source>
        <dbReference type="ARBA" id="ARBA00023015"/>
    </source>
</evidence>
<keyword evidence="3" id="KW-0238">DNA-binding</keyword>
<dbReference type="SUPFAM" id="SSF46785">
    <property type="entry name" value="Winged helix' DNA-binding domain"/>
    <property type="match status" value="1"/>
</dbReference>
<dbReference type="CDD" id="cd08422">
    <property type="entry name" value="PBP2_CrgA_like"/>
    <property type="match status" value="1"/>
</dbReference>
<dbReference type="AlphaFoldDB" id="A0A0F5FMN0"/>
<organism evidence="6 7">
    <name type="scientific">Devosia chinhatensis</name>
    <dbReference type="NCBI Taxonomy" id="429727"/>
    <lineage>
        <taxon>Bacteria</taxon>
        <taxon>Pseudomonadati</taxon>
        <taxon>Pseudomonadota</taxon>
        <taxon>Alphaproteobacteria</taxon>
        <taxon>Hyphomicrobiales</taxon>
        <taxon>Devosiaceae</taxon>
        <taxon>Devosia</taxon>
    </lineage>
</organism>
<dbReference type="InterPro" id="IPR005119">
    <property type="entry name" value="LysR_subst-bd"/>
</dbReference>
<evidence type="ECO:0000256" key="4">
    <source>
        <dbReference type="ARBA" id="ARBA00023163"/>
    </source>
</evidence>
<proteinExistence type="inferred from homology"/>
<name>A0A0F5FMN0_9HYPH</name>
<comment type="similarity">
    <text evidence="1">Belongs to the LysR transcriptional regulatory family.</text>
</comment>
<evidence type="ECO:0000259" key="5">
    <source>
        <dbReference type="PROSITE" id="PS50931"/>
    </source>
</evidence>
<dbReference type="GO" id="GO:0043565">
    <property type="term" value="F:sequence-specific DNA binding"/>
    <property type="evidence" value="ECO:0007669"/>
    <property type="project" value="TreeGrafter"/>
</dbReference>
<dbReference type="FunFam" id="1.10.10.10:FF:000001">
    <property type="entry name" value="LysR family transcriptional regulator"/>
    <property type="match status" value="1"/>
</dbReference>
<dbReference type="Pfam" id="PF00126">
    <property type="entry name" value="HTH_1"/>
    <property type="match status" value="1"/>
</dbReference>
<reference evidence="6 7" key="1">
    <citation type="submission" date="2015-03" db="EMBL/GenBank/DDBJ databases">
        <authorList>
            <person name="Hassan Y."/>
            <person name="Lepp D."/>
            <person name="Li X.-Z."/>
            <person name="Zhou T."/>
        </authorList>
    </citation>
    <scope>NUCLEOTIDE SEQUENCE [LARGE SCALE GENOMIC DNA]</scope>
    <source>
        <strain evidence="6 7">IPL18</strain>
    </source>
</reference>
<gene>
    <name evidence="6" type="ORF">VE26_10220</name>
</gene>
<dbReference type="Gene3D" id="1.10.10.10">
    <property type="entry name" value="Winged helix-like DNA-binding domain superfamily/Winged helix DNA-binding domain"/>
    <property type="match status" value="1"/>
</dbReference>